<protein>
    <submittedName>
        <fullName evidence="1">Uncharacterized protein</fullName>
    </submittedName>
</protein>
<sequence>MEALTYNQKNREKIPSKSYFLSLESSAYKFNCFFIRSNRCSKSRQVCQPGNFILGKTRAGSNLVKGLQTIGVSKFTQSWMQSEKKLKYMIGYKDSKLDNILEQNPIIDLLKLISISFNQKFKIDKPHIQRLESCGLCCNVMDSQQYEVLVL</sequence>
<dbReference type="EMBL" id="CT868046">
    <property type="protein sequence ID" value="CAK66671.1"/>
    <property type="molecule type" value="Genomic_DNA"/>
</dbReference>
<dbReference type="KEGG" id="ptm:GSPATT00035801001"/>
<dbReference type="HOGENOM" id="CLU_1734990_0_0_1"/>
<dbReference type="InParanoid" id="A0C7A4"/>
<dbReference type="GeneID" id="5019853"/>
<dbReference type="AlphaFoldDB" id="A0C7A4"/>
<keyword evidence="2" id="KW-1185">Reference proteome</keyword>
<proteinExistence type="predicted"/>
<evidence type="ECO:0000313" key="1">
    <source>
        <dbReference type="EMBL" id="CAK66671.1"/>
    </source>
</evidence>
<name>A0C7A4_PARTE</name>
<accession>A0C7A4</accession>
<organism evidence="1 2">
    <name type="scientific">Paramecium tetraurelia</name>
    <dbReference type="NCBI Taxonomy" id="5888"/>
    <lineage>
        <taxon>Eukaryota</taxon>
        <taxon>Sar</taxon>
        <taxon>Alveolata</taxon>
        <taxon>Ciliophora</taxon>
        <taxon>Intramacronucleata</taxon>
        <taxon>Oligohymenophorea</taxon>
        <taxon>Peniculida</taxon>
        <taxon>Parameciidae</taxon>
        <taxon>Paramecium</taxon>
    </lineage>
</organism>
<dbReference type="RefSeq" id="XP_001434068.1">
    <property type="nucleotide sequence ID" value="XM_001434031.1"/>
</dbReference>
<evidence type="ECO:0000313" key="2">
    <source>
        <dbReference type="Proteomes" id="UP000000600"/>
    </source>
</evidence>
<reference evidence="1 2" key="1">
    <citation type="journal article" date="2006" name="Nature">
        <title>Global trends of whole-genome duplications revealed by the ciliate Paramecium tetraurelia.</title>
        <authorList>
            <consortium name="Genoscope"/>
            <person name="Aury J.-M."/>
            <person name="Jaillon O."/>
            <person name="Duret L."/>
            <person name="Noel B."/>
            <person name="Jubin C."/>
            <person name="Porcel B.M."/>
            <person name="Segurens B."/>
            <person name="Daubin V."/>
            <person name="Anthouard V."/>
            <person name="Aiach N."/>
            <person name="Arnaiz O."/>
            <person name="Billaut A."/>
            <person name="Beisson J."/>
            <person name="Blanc I."/>
            <person name="Bouhouche K."/>
            <person name="Camara F."/>
            <person name="Duharcourt S."/>
            <person name="Guigo R."/>
            <person name="Gogendeau D."/>
            <person name="Katinka M."/>
            <person name="Keller A.-M."/>
            <person name="Kissmehl R."/>
            <person name="Klotz C."/>
            <person name="Koll F."/>
            <person name="Le Moue A."/>
            <person name="Lepere C."/>
            <person name="Malinsky S."/>
            <person name="Nowacki M."/>
            <person name="Nowak J.K."/>
            <person name="Plattner H."/>
            <person name="Poulain J."/>
            <person name="Ruiz F."/>
            <person name="Serrano V."/>
            <person name="Zagulski M."/>
            <person name="Dessen P."/>
            <person name="Betermier M."/>
            <person name="Weissenbach J."/>
            <person name="Scarpelli C."/>
            <person name="Schachter V."/>
            <person name="Sperling L."/>
            <person name="Meyer E."/>
            <person name="Cohen J."/>
            <person name="Wincker P."/>
        </authorList>
    </citation>
    <scope>NUCLEOTIDE SEQUENCE [LARGE SCALE GENOMIC DNA]</scope>
    <source>
        <strain evidence="1 2">Stock d4-2</strain>
    </source>
</reference>
<gene>
    <name evidence="1" type="ORF">GSPATT00035801001</name>
</gene>
<dbReference type="Proteomes" id="UP000000600">
    <property type="component" value="Unassembled WGS sequence"/>
</dbReference>